<comment type="similarity">
    <text evidence="2">Belongs to the Nudix hydrolase family.</text>
</comment>
<dbReference type="InterPro" id="IPR000086">
    <property type="entry name" value="NUDIX_hydrolase_dom"/>
</dbReference>
<dbReference type="GO" id="GO:0004081">
    <property type="term" value="F:bis(5'-nucleosyl)-tetraphosphatase (asymmetrical) activity"/>
    <property type="evidence" value="ECO:0007669"/>
    <property type="project" value="TreeGrafter"/>
</dbReference>
<evidence type="ECO:0000256" key="2">
    <source>
        <dbReference type="RuleBase" id="RU003476"/>
    </source>
</evidence>
<dbReference type="InterPro" id="IPR015797">
    <property type="entry name" value="NUDIX_hydrolase-like_dom_sf"/>
</dbReference>
<dbReference type="RefSeq" id="WP_002882027.1">
    <property type="nucleotide sequence ID" value="NZ_CP190015.1"/>
</dbReference>
<dbReference type="AlphaFoldDB" id="A0A318UJD6"/>
<dbReference type="InterPro" id="IPR020084">
    <property type="entry name" value="NUDIX_hydrolase_CS"/>
</dbReference>
<dbReference type="PANTHER" id="PTHR21340">
    <property type="entry name" value="DIADENOSINE 5,5-P1,P4-TETRAPHOSPHATE PYROPHOSPHOHYDROLASE MUTT"/>
    <property type="match status" value="1"/>
</dbReference>
<sequence length="141" mass="16526">MKYVKSCGAIVLNNVESKLYVLLVQHTAGHWGFPKGHVEENETEEETAIREVKEETNVDIEILDGFKETINYSPFSNATKDVIYFLARPKNFDLKKQIGEIDVVEWVNIKEAIVNRITHENERELLEKTVDFYLNNFWDYK</sequence>
<organism evidence="4 5">
    <name type="scientific">Metamycoplasma alkalescens</name>
    <dbReference type="NCBI Taxonomy" id="45363"/>
    <lineage>
        <taxon>Bacteria</taxon>
        <taxon>Bacillati</taxon>
        <taxon>Mycoplasmatota</taxon>
        <taxon>Mycoplasmoidales</taxon>
        <taxon>Metamycoplasmataceae</taxon>
        <taxon>Metamycoplasma</taxon>
    </lineage>
</organism>
<comment type="caution">
    <text evidence="4">The sequence shown here is derived from an EMBL/GenBank/DDBJ whole genome shotgun (WGS) entry which is preliminary data.</text>
</comment>
<dbReference type="InterPro" id="IPR020476">
    <property type="entry name" value="Nudix_hydrolase"/>
</dbReference>
<keyword evidence="1 2" id="KW-0378">Hydrolase</keyword>
<reference evidence="4 5" key="1">
    <citation type="submission" date="2018-06" db="EMBL/GenBank/DDBJ databases">
        <title>Genomic Encyclopedia of Archaeal and Bacterial Type Strains, Phase II (KMG-II): from individual species to whole genera.</title>
        <authorList>
            <person name="Goeker M."/>
        </authorList>
    </citation>
    <scope>NUCLEOTIDE SEQUENCE [LARGE SCALE GENOMIC DNA]</scope>
    <source>
        <strain evidence="4 5">ATCC 29103</strain>
    </source>
</reference>
<dbReference type="GO" id="GO:0006754">
    <property type="term" value="P:ATP biosynthetic process"/>
    <property type="evidence" value="ECO:0007669"/>
    <property type="project" value="TreeGrafter"/>
</dbReference>
<evidence type="ECO:0000256" key="1">
    <source>
        <dbReference type="ARBA" id="ARBA00022801"/>
    </source>
</evidence>
<evidence type="ECO:0000313" key="4">
    <source>
        <dbReference type="EMBL" id="PYF43124.1"/>
    </source>
</evidence>
<dbReference type="PRINTS" id="PR00502">
    <property type="entry name" value="NUDIXFAMILY"/>
</dbReference>
<dbReference type="SUPFAM" id="SSF55811">
    <property type="entry name" value="Nudix"/>
    <property type="match status" value="1"/>
</dbReference>
<dbReference type="EMBL" id="QKLP01000005">
    <property type="protein sequence ID" value="PYF43124.1"/>
    <property type="molecule type" value="Genomic_DNA"/>
</dbReference>
<protein>
    <submittedName>
        <fullName evidence="4">NUDIX domain-containing protein</fullName>
    </submittedName>
</protein>
<evidence type="ECO:0000259" key="3">
    <source>
        <dbReference type="PROSITE" id="PS51462"/>
    </source>
</evidence>
<dbReference type="PROSITE" id="PS51462">
    <property type="entry name" value="NUDIX"/>
    <property type="match status" value="1"/>
</dbReference>
<feature type="domain" description="Nudix hydrolase" evidence="3">
    <location>
        <begin position="2"/>
        <end position="131"/>
    </location>
</feature>
<proteinExistence type="inferred from homology"/>
<dbReference type="Proteomes" id="UP000247715">
    <property type="component" value="Unassembled WGS sequence"/>
</dbReference>
<dbReference type="PROSITE" id="PS00893">
    <property type="entry name" value="NUDIX_BOX"/>
    <property type="match status" value="1"/>
</dbReference>
<evidence type="ECO:0000313" key="5">
    <source>
        <dbReference type="Proteomes" id="UP000247715"/>
    </source>
</evidence>
<dbReference type="InterPro" id="IPR051325">
    <property type="entry name" value="Nudix_hydrolase_domain"/>
</dbReference>
<dbReference type="GO" id="GO:0006167">
    <property type="term" value="P:AMP biosynthetic process"/>
    <property type="evidence" value="ECO:0007669"/>
    <property type="project" value="TreeGrafter"/>
</dbReference>
<accession>A0A318UJD6</accession>
<dbReference type="Pfam" id="PF00293">
    <property type="entry name" value="NUDIX"/>
    <property type="match status" value="1"/>
</dbReference>
<gene>
    <name evidence="4" type="ORF">BCF88_10548</name>
</gene>
<dbReference type="Gene3D" id="3.90.79.10">
    <property type="entry name" value="Nucleoside Triphosphate Pyrophosphohydrolase"/>
    <property type="match status" value="1"/>
</dbReference>
<name>A0A318UJD6_9BACT</name>
<dbReference type="PANTHER" id="PTHR21340:SF0">
    <property type="entry name" value="BIS(5'-NUCLEOSYL)-TETRAPHOSPHATASE [ASYMMETRICAL]"/>
    <property type="match status" value="1"/>
</dbReference>